<feature type="transmembrane region" description="Helical" evidence="1">
    <location>
        <begin position="77"/>
        <end position="96"/>
    </location>
</feature>
<evidence type="ECO:0000256" key="1">
    <source>
        <dbReference type="SAM" id="Phobius"/>
    </source>
</evidence>
<keyword evidence="1" id="KW-0812">Transmembrane</keyword>
<feature type="transmembrane region" description="Helical" evidence="1">
    <location>
        <begin position="49"/>
        <end position="70"/>
    </location>
</feature>
<keyword evidence="1" id="KW-0472">Membrane</keyword>
<evidence type="ECO:0000313" key="3">
    <source>
        <dbReference type="Proteomes" id="UP000278475"/>
    </source>
</evidence>
<feature type="transmembrane region" description="Helical" evidence="1">
    <location>
        <begin position="116"/>
        <end position="135"/>
    </location>
</feature>
<dbReference type="EMBL" id="QMQV01000026">
    <property type="protein sequence ID" value="RLE49695.1"/>
    <property type="molecule type" value="Genomic_DNA"/>
</dbReference>
<proteinExistence type="predicted"/>
<evidence type="ECO:0000313" key="2">
    <source>
        <dbReference type="EMBL" id="RLE49695.1"/>
    </source>
</evidence>
<dbReference type="AlphaFoldDB" id="A0A497EQP3"/>
<sequence length="252" mass="28691">MESVKKLGEGAKRYVKKRLRGIKKGFLEAFWEYPPRCEFIPPSYVLPSYMRGAMAICVAVLFVIVMALLYYGYMKAAIGVTLASCVISWLFVADYMRPRLEIAAVILSNVSHVTSWAMLGDTAIAMLSSGTILVIRLKSIWRRPALSILYPQYLVKSRKGRMVTKVYSIYERSSRQVYERSKPSWSAMKISELEEHEEVAKITTLYGRLRCASPLERWMLIEGLGRATELTLSEEPEDAKSWSSLINVALRI</sequence>
<comment type="caution">
    <text evidence="2">The sequence shown here is derived from an EMBL/GenBank/DDBJ whole genome shotgun (WGS) entry which is preliminary data.</text>
</comment>
<accession>A0A497EQP3</accession>
<gene>
    <name evidence="2" type="ORF">DRJ31_04090</name>
</gene>
<dbReference type="Proteomes" id="UP000278475">
    <property type="component" value="Unassembled WGS sequence"/>
</dbReference>
<reference evidence="2 3" key="1">
    <citation type="submission" date="2018-06" db="EMBL/GenBank/DDBJ databases">
        <title>Extensive metabolic versatility and redundancy in microbially diverse, dynamic hydrothermal sediments.</title>
        <authorList>
            <person name="Dombrowski N."/>
            <person name="Teske A."/>
            <person name="Baker B.J."/>
        </authorList>
    </citation>
    <scope>NUCLEOTIDE SEQUENCE [LARGE SCALE GENOMIC DNA]</scope>
    <source>
        <strain evidence="2">B66_G16</strain>
    </source>
</reference>
<name>A0A497EQP3_9CREN</name>
<keyword evidence="1" id="KW-1133">Transmembrane helix</keyword>
<protein>
    <submittedName>
        <fullName evidence="2">Uncharacterized protein</fullName>
    </submittedName>
</protein>
<organism evidence="2 3">
    <name type="scientific">Thermoproteota archaeon</name>
    <dbReference type="NCBI Taxonomy" id="2056631"/>
    <lineage>
        <taxon>Archaea</taxon>
        <taxon>Thermoproteota</taxon>
    </lineage>
</organism>